<dbReference type="EMBL" id="CH480815">
    <property type="protein sequence ID" value="EDW42429.1"/>
    <property type="molecule type" value="Genomic_DNA"/>
</dbReference>
<accession>B4HGV8</accession>
<evidence type="ECO:0000313" key="2">
    <source>
        <dbReference type="EMBL" id="EDW42429.1"/>
    </source>
</evidence>
<gene>
    <name evidence="2" type="primary">Dsec\GM25996</name>
    <name evidence="2" type="ORF">Dsec_GM25996</name>
</gene>
<reference evidence="2 3" key="1">
    <citation type="journal article" date="2007" name="Nature">
        <title>Evolution of genes and genomes on the Drosophila phylogeny.</title>
        <authorList>
            <consortium name="Drosophila 12 Genomes Consortium"/>
            <person name="Clark A.G."/>
            <person name="Eisen M.B."/>
            <person name="Smith D.R."/>
            <person name="Bergman C.M."/>
            <person name="Oliver B."/>
            <person name="Markow T.A."/>
            <person name="Kaufman T.C."/>
            <person name="Kellis M."/>
            <person name="Gelbart W."/>
            <person name="Iyer V.N."/>
            <person name="Pollard D.A."/>
            <person name="Sackton T.B."/>
            <person name="Larracuente A.M."/>
            <person name="Singh N.D."/>
            <person name="Abad J.P."/>
            <person name="Abt D.N."/>
            <person name="Adryan B."/>
            <person name="Aguade M."/>
            <person name="Akashi H."/>
            <person name="Anderson W.W."/>
            <person name="Aquadro C.F."/>
            <person name="Ardell D.H."/>
            <person name="Arguello R."/>
            <person name="Artieri C.G."/>
            <person name="Barbash D.A."/>
            <person name="Barker D."/>
            <person name="Barsanti P."/>
            <person name="Batterham P."/>
            <person name="Batzoglou S."/>
            <person name="Begun D."/>
            <person name="Bhutkar A."/>
            <person name="Blanco E."/>
            <person name="Bosak S.A."/>
            <person name="Bradley R.K."/>
            <person name="Brand A.D."/>
            <person name="Brent M.R."/>
            <person name="Brooks A.N."/>
            <person name="Brown R.H."/>
            <person name="Butlin R.K."/>
            <person name="Caggese C."/>
            <person name="Calvi B.R."/>
            <person name="Bernardo de Carvalho A."/>
            <person name="Caspi A."/>
            <person name="Castrezana S."/>
            <person name="Celniker S.E."/>
            <person name="Chang J.L."/>
            <person name="Chapple C."/>
            <person name="Chatterji S."/>
            <person name="Chinwalla A."/>
            <person name="Civetta A."/>
            <person name="Clifton S.W."/>
            <person name="Comeron J.M."/>
            <person name="Costello J.C."/>
            <person name="Coyne J.A."/>
            <person name="Daub J."/>
            <person name="David R.G."/>
            <person name="Delcher A.L."/>
            <person name="Delehaunty K."/>
            <person name="Do C.B."/>
            <person name="Ebling H."/>
            <person name="Edwards K."/>
            <person name="Eickbush T."/>
            <person name="Evans J.D."/>
            <person name="Filipski A."/>
            <person name="Findeiss S."/>
            <person name="Freyhult E."/>
            <person name="Fulton L."/>
            <person name="Fulton R."/>
            <person name="Garcia A.C."/>
            <person name="Gardiner A."/>
            <person name="Garfield D.A."/>
            <person name="Garvin B.E."/>
            <person name="Gibson G."/>
            <person name="Gilbert D."/>
            <person name="Gnerre S."/>
            <person name="Godfrey J."/>
            <person name="Good R."/>
            <person name="Gotea V."/>
            <person name="Gravely B."/>
            <person name="Greenberg A.J."/>
            <person name="Griffiths-Jones S."/>
            <person name="Gross S."/>
            <person name="Guigo R."/>
            <person name="Gustafson E.A."/>
            <person name="Haerty W."/>
            <person name="Hahn M.W."/>
            <person name="Halligan D.L."/>
            <person name="Halpern A.L."/>
            <person name="Halter G.M."/>
            <person name="Han M.V."/>
            <person name="Heger A."/>
            <person name="Hillier L."/>
            <person name="Hinrichs A.S."/>
            <person name="Holmes I."/>
            <person name="Hoskins R.A."/>
            <person name="Hubisz M.J."/>
            <person name="Hultmark D."/>
            <person name="Huntley M.A."/>
            <person name="Jaffe D.B."/>
            <person name="Jagadeeshan S."/>
            <person name="Jeck W.R."/>
            <person name="Johnson J."/>
            <person name="Jones C.D."/>
            <person name="Jordan W.C."/>
            <person name="Karpen G.H."/>
            <person name="Kataoka E."/>
            <person name="Keightley P.D."/>
            <person name="Kheradpour P."/>
            <person name="Kirkness E.F."/>
            <person name="Koerich L.B."/>
            <person name="Kristiansen K."/>
            <person name="Kudrna D."/>
            <person name="Kulathinal R.J."/>
            <person name="Kumar S."/>
            <person name="Kwok R."/>
            <person name="Lander E."/>
            <person name="Langley C.H."/>
            <person name="Lapoint R."/>
            <person name="Lazzaro B.P."/>
            <person name="Lee S.J."/>
            <person name="Levesque L."/>
            <person name="Li R."/>
            <person name="Lin C.F."/>
            <person name="Lin M.F."/>
            <person name="Lindblad-Toh K."/>
            <person name="Llopart A."/>
            <person name="Long M."/>
            <person name="Low L."/>
            <person name="Lozovsky E."/>
            <person name="Lu J."/>
            <person name="Luo M."/>
            <person name="Machado C.A."/>
            <person name="Makalowski W."/>
            <person name="Marzo M."/>
            <person name="Matsuda M."/>
            <person name="Matzkin L."/>
            <person name="McAllister B."/>
            <person name="McBride C.S."/>
            <person name="McKernan B."/>
            <person name="McKernan K."/>
            <person name="Mendez-Lago M."/>
            <person name="Minx P."/>
            <person name="Mollenhauer M.U."/>
            <person name="Montooth K."/>
            <person name="Mount S.M."/>
            <person name="Mu X."/>
            <person name="Myers E."/>
            <person name="Negre B."/>
            <person name="Newfeld S."/>
            <person name="Nielsen R."/>
            <person name="Noor M.A."/>
            <person name="O'Grady P."/>
            <person name="Pachter L."/>
            <person name="Papaceit M."/>
            <person name="Parisi M.J."/>
            <person name="Parisi M."/>
            <person name="Parts L."/>
            <person name="Pedersen J.S."/>
            <person name="Pesole G."/>
            <person name="Phillippy A.M."/>
            <person name="Ponting C.P."/>
            <person name="Pop M."/>
            <person name="Porcelli D."/>
            <person name="Powell J.R."/>
            <person name="Prohaska S."/>
            <person name="Pruitt K."/>
            <person name="Puig M."/>
            <person name="Quesneville H."/>
            <person name="Ram K.R."/>
            <person name="Rand D."/>
            <person name="Rasmussen M.D."/>
            <person name="Reed L.K."/>
            <person name="Reenan R."/>
            <person name="Reily A."/>
            <person name="Remington K.A."/>
            <person name="Rieger T.T."/>
            <person name="Ritchie M.G."/>
            <person name="Robin C."/>
            <person name="Rogers Y.H."/>
            <person name="Rohde C."/>
            <person name="Rozas J."/>
            <person name="Rubenfield M.J."/>
            <person name="Ruiz A."/>
            <person name="Russo S."/>
            <person name="Salzberg S.L."/>
            <person name="Sanchez-Gracia A."/>
            <person name="Saranga D.J."/>
            <person name="Sato H."/>
            <person name="Schaeffer S.W."/>
            <person name="Schatz M.C."/>
            <person name="Schlenke T."/>
            <person name="Schwartz R."/>
            <person name="Segarra C."/>
            <person name="Singh R.S."/>
            <person name="Sirot L."/>
            <person name="Sirota M."/>
            <person name="Sisneros N.B."/>
            <person name="Smith C.D."/>
            <person name="Smith T.F."/>
            <person name="Spieth J."/>
            <person name="Stage D.E."/>
            <person name="Stark A."/>
            <person name="Stephan W."/>
            <person name="Strausberg R.L."/>
            <person name="Strempel S."/>
            <person name="Sturgill D."/>
            <person name="Sutton G."/>
            <person name="Sutton G.G."/>
            <person name="Tao W."/>
            <person name="Teichmann S."/>
            <person name="Tobari Y.N."/>
            <person name="Tomimura Y."/>
            <person name="Tsolas J.M."/>
            <person name="Valente V.L."/>
            <person name="Venter E."/>
            <person name="Venter J.C."/>
            <person name="Vicario S."/>
            <person name="Vieira F.G."/>
            <person name="Vilella A.J."/>
            <person name="Villasante A."/>
            <person name="Walenz B."/>
            <person name="Wang J."/>
            <person name="Wasserman M."/>
            <person name="Watts T."/>
            <person name="Wilson D."/>
            <person name="Wilson R.K."/>
            <person name="Wing R.A."/>
            <person name="Wolfner M.F."/>
            <person name="Wong A."/>
            <person name="Wong G.K."/>
            <person name="Wu C.I."/>
            <person name="Wu G."/>
            <person name="Yamamoto D."/>
            <person name="Yang H.P."/>
            <person name="Yang S.P."/>
            <person name="Yorke J.A."/>
            <person name="Yoshida K."/>
            <person name="Zdobnov E."/>
            <person name="Zhang P."/>
            <person name="Zhang Y."/>
            <person name="Zimin A.V."/>
            <person name="Baldwin J."/>
            <person name="Abdouelleil A."/>
            <person name="Abdulkadir J."/>
            <person name="Abebe A."/>
            <person name="Abera B."/>
            <person name="Abreu J."/>
            <person name="Acer S.C."/>
            <person name="Aftuck L."/>
            <person name="Alexander A."/>
            <person name="An P."/>
            <person name="Anderson E."/>
            <person name="Anderson S."/>
            <person name="Arachi H."/>
            <person name="Azer M."/>
            <person name="Bachantsang P."/>
            <person name="Barry A."/>
            <person name="Bayul T."/>
            <person name="Berlin A."/>
            <person name="Bessette D."/>
            <person name="Bloom T."/>
            <person name="Blye J."/>
            <person name="Boguslavskiy L."/>
            <person name="Bonnet C."/>
            <person name="Boukhgalter B."/>
            <person name="Bourzgui I."/>
            <person name="Brown A."/>
            <person name="Cahill P."/>
            <person name="Channer S."/>
            <person name="Cheshatsang Y."/>
            <person name="Chuda L."/>
            <person name="Citroen M."/>
            <person name="Collymore A."/>
            <person name="Cooke P."/>
            <person name="Costello M."/>
            <person name="D'Aco K."/>
            <person name="Daza R."/>
            <person name="De Haan G."/>
            <person name="DeGray S."/>
            <person name="DeMaso C."/>
            <person name="Dhargay N."/>
            <person name="Dooley K."/>
            <person name="Dooley E."/>
            <person name="Doricent M."/>
            <person name="Dorje P."/>
            <person name="Dorjee K."/>
            <person name="Dupes A."/>
            <person name="Elong R."/>
            <person name="Falk J."/>
            <person name="Farina A."/>
            <person name="Faro S."/>
            <person name="Ferguson D."/>
            <person name="Fisher S."/>
            <person name="Foley C.D."/>
            <person name="Franke A."/>
            <person name="Friedrich D."/>
            <person name="Gadbois L."/>
            <person name="Gearin G."/>
            <person name="Gearin C.R."/>
            <person name="Giannoukos G."/>
            <person name="Goode T."/>
            <person name="Graham J."/>
            <person name="Grandbois E."/>
            <person name="Grewal S."/>
            <person name="Gyaltsen K."/>
            <person name="Hafez N."/>
            <person name="Hagos B."/>
            <person name="Hall J."/>
            <person name="Henson C."/>
            <person name="Hollinger A."/>
            <person name="Honan T."/>
            <person name="Huard M.D."/>
            <person name="Hughes L."/>
            <person name="Hurhula B."/>
            <person name="Husby M.E."/>
            <person name="Kamat A."/>
            <person name="Kanga B."/>
            <person name="Kashin S."/>
            <person name="Khazanovich D."/>
            <person name="Kisner P."/>
            <person name="Lance K."/>
            <person name="Lara M."/>
            <person name="Lee W."/>
            <person name="Lennon N."/>
            <person name="Letendre F."/>
            <person name="LeVine R."/>
            <person name="Lipovsky A."/>
            <person name="Liu X."/>
            <person name="Liu J."/>
            <person name="Liu S."/>
            <person name="Lokyitsang T."/>
            <person name="Lokyitsang Y."/>
            <person name="Lubonja R."/>
            <person name="Lui A."/>
            <person name="MacDonald P."/>
            <person name="Magnisalis V."/>
            <person name="Maru K."/>
            <person name="Matthews C."/>
            <person name="McCusker W."/>
            <person name="McDonough S."/>
            <person name="Mehta T."/>
            <person name="Meldrim J."/>
            <person name="Meneus L."/>
            <person name="Mihai O."/>
            <person name="Mihalev A."/>
            <person name="Mihova T."/>
            <person name="Mittelman R."/>
            <person name="Mlenga V."/>
            <person name="Montmayeur A."/>
            <person name="Mulrain L."/>
            <person name="Navidi A."/>
            <person name="Naylor J."/>
            <person name="Negash T."/>
            <person name="Nguyen T."/>
            <person name="Nguyen N."/>
            <person name="Nicol R."/>
            <person name="Norbu C."/>
            <person name="Norbu N."/>
            <person name="Novod N."/>
            <person name="O'Neill B."/>
            <person name="Osman S."/>
            <person name="Markiewicz E."/>
            <person name="Oyono O.L."/>
            <person name="Patti C."/>
            <person name="Phunkhang P."/>
            <person name="Pierre F."/>
            <person name="Priest M."/>
            <person name="Raghuraman S."/>
            <person name="Rege F."/>
            <person name="Reyes R."/>
            <person name="Rise C."/>
            <person name="Rogov P."/>
            <person name="Ross K."/>
            <person name="Ryan E."/>
            <person name="Settipalli S."/>
            <person name="Shea T."/>
            <person name="Sherpa N."/>
            <person name="Shi L."/>
            <person name="Shih D."/>
            <person name="Sparrow T."/>
            <person name="Spaulding J."/>
            <person name="Stalker J."/>
            <person name="Stange-Thomann N."/>
            <person name="Stavropoulos S."/>
            <person name="Stone C."/>
            <person name="Strader C."/>
            <person name="Tesfaye S."/>
            <person name="Thomson T."/>
            <person name="Thoulutsang Y."/>
            <person name="Thoulutsang D."/>
            <person name="Topham K."/>
            <person name="Topping I."/>
            <person name="Tsamla T."/>
            <person name="Vassiliev H."/>
            <person name="Vo A."/>
            <person name="Wangchuk T."/>
            <person name="Wangdi T."/>
            <person name="Weiand M."/>
            <person name="Wilkinson J."/>
            <person name="Wilson A."/>
            <person name="Yadav S."/>
            <person name="Young G."/>
            <person name="Yu Q."/>
            <person name="Zembek L."/>
            <person name="Zhong D."/>
            <person name="Zimmer A."/>
            <person name="Zwirko Z."/>
            <person name="Jaffe D.B."/>
            <person name="Alvarez P."/>
            <person name="Brockman W."/>
            <person name="Butler J."/>
            <person name="Chin C."/>
            <person name="Gnerre S."/>
            <person name="Grabherr M."/>
            <person name="Kleber M."/>
            <person name="Mauceli E."/>
            <person name="MacCallum I."/>
        </authorList>
    </citation>
    <scope>NUCLEOTIDE SEQUENCE [LARGE SCALE GENOMIC DNA]</scope>
    <source>
        <strain evidence="3">Rob3c / Tucson 14021-0248.25</strain>
    </source>
</reference>
<organism evidence="3">
    <name type="scientific">Drosophila sechellia</name>
    <name type="common">Fruit fly</name>
    <dbReference type="NCBI Taxonomy" id="7238"/>
    <lineage>
        <taxon>Eukaryota</taxon>
        <taxon>Metazoa</taxon>
        <taxon>Ecdysozoa</taxon>
        <taxon>Arthropoda</taxon>
        <taxon>Hexapoda</taxon>
        <taxon>Insecta</taxon>
        <taxon>Pterygota</taxon>
        <taxon>Neoptera</taxon>
        <taxon>Endopterygota</taxon>
        <taxon>Diptera</taxon>
        <taxon>Brachycera</taxon>
        <taxon>Muscomorpha</taxon>
        <taxon>Ephydroidea</taxon>
        <taxon>Drosophilidae</taxon>
        <taxon>Drosophila</taxon>
        <taxon>Sophophora</taxon>
    </lineage>
</organism>
<proteinExistence type="predicted"/>
<feature type="region of interest" description="Disordered" evidence="1">
    <location>
        <begin position="1"/>
        <end position="21"/>
    </location>
</feature>
<dbReference type="AlphaFoldDB" id="B4HGV8"/>
<dbReference type="Proteomes" id="UP000001292">
    <property type="component" value="Unassembled WGS sequence"/>
</dbReference>
<sequence>MSKAPAQVGRKWVCGSEEEQRGQEEKEVEMLLNLEKRQGVAGKSTTLRVMWLDSLRQLQRVWTLSFP</sequence>
<name>B4HGV8_DROSE</name>
<evidence type="ECO:0000313" key="3">
    <source>
        <dbReference type="Proteomes" id="UP000001292"/>
    </source>
</evidence>
<dbReference type="HOGENOM" id="CLU_2815194_0_0_1"/>
<keyword evidence="3" id="KW-1185">Reference proteome</keyword>
<protein>
    <submittedName>
        <fullName evidence="2">GM25996</fullName>
    </submittedName>
</protein>
<evidence type="ECO:0000256" key="1">
    <source>
        <dbReference type="SAM" id="MobiDB-lite"/>
    </source>
</evidence>